<dbReference type="SUPFAM" id="SSF56801">
    <property type="entry name" value="Acetyl-CoA synthetase-like"/>
    <property type="match status" value="1"/>
</dbReference>
<keyword evidence="3" id="KW-0443">Lipid metabolism</keyword>
<dbReference type="AlphaFoldDB" id="A0A6P7J0W7"/>
<keyword evidence="2" id="KW-0276">Fatty acid metabolism</keyword>
<feature type="compositionally biased region" description="Basic and acidic residues" evidence="5">
    <location>
        <begin position="75"/>
        <end position="98"/>
    </location>
</feature>
<feature type="region of interest" description="Disordered" evidence="5">
    <location>
        <begin position="1"/>
        <end position="135"/>
    </location>
</feature>
<feature type="compositionally biased region" description="Polar residues" evidence="5">
    <location>
        <begin position="103"/>
        <end position="122"/>
    </location>
</feature>
<keyword evidence="1" id="KW-0436">Ligase</keyword>
<dbReference type="OrthoDB" id="3633556at2759"/>
<dbReference type="PANTHER" id="PTHR43272">
    <property type="entry name" value="LONG-CHAIN-FATTY-ACID--COA LIGASE"/>
    <property type="match status" value="1"/>
</dbReference>
<dbReference type="InterPro" id="IPR000873">
    <property type="entry name" value="AMP-dep_synth/lig_dom"/>
</dbReference>
<feature type="domain" description="AMP-dependent synthetase/ligase" evidence="6">
    <location>
        <begin position="148"/>
        <end position="564"/>
    </location>
</feature>
<dbReference type="Pfam" id="PF23562">
    <property type="entry name" value="AMP-binding_C_3"/>
    <property type="match status" value="1"/>
</dbReference>
<dbReference type="EC" id="6.2.1.3" evidence="4"/>
<keyword evidence="7" id="KW-1185">Reference proteome</keyword>
<dbReference type="InParanoid" id="A0A6P7J0W7"/>
<dbReference type="Proteomes" id="UP000515145">
    <property type="component" value="Chromosome 9"/>
</dbReference>
<dbReference type="CDD" id="cd05933">
    <property type="entry name" value="ACSBG_like"/>
    <property type="match status" value="1"/>
</dbReference>
<feature type="compositionally biased region" description="Polar residues" evidence="5">
    <location>
        <begin position="62"/>
        <end position="74"/>
    </location>
</feature>
<evidence type="ECO:0000256" key="1">
    <source>
        <dbReference type="ARBA" id="ARBA00022598"/>
    </source>
</evidence>
<dbReference type="PANTHER" id="PTHR43272:SF80">
    <property type="entry name" value="LONG-CHAIN-FATTY-ACID--COA LIGASE ACSBG2"/>
    <property type="match status" value="1"/>
</dbReference>
<proteinExistence type="predicted"/>
<evidence type="ECO:0000256" key="5">
    <source>
        <dbReference type="SAM" id="MobiDB-lite"/>
    </source>
</evidence>
<evidence type="ECO:0000256" key="2">
    <source>
        <dbReference type="ARBA" id="ARBA00022832"/>
    </source>
</evidence>
<evidence type="ECO:0000313" key="8">
    <source>
        <dbReference type="RefSeq" id="XP_028270314.1"/>
    </source>
</evidence>
<gene>
    <name evidence="8" type="primary">LOC114441539</name>
</gene>
<dbReference type="GO" id="GO:0004467">
    <property type="term" value="F:long-chain fatty acid-CoA ligase activity"/>
    <property type="evidence" value="ECO:0007669"/>
    <property type="project" value="UniProtKB-EC"/>
</dbReference>
<evidence type="ECO:0000259" key="6">
    <source>
        <dbReference type="Pfam" id="PF00501"/>
    </source>
</evidence>
<dbReference type="Pfam" id="PF00501">
    <property type="entry name" value="AMP-binding"/>
    <property type="match status" value="1"/>
</dbReference>
<dbReference type="InterPro" id="IPR042099">
    <property type="entry name" value="ANL_N_sf"/>
</dbReference>
<sequence length="758" mass="83037">MLLSSGSHSALSGEEEKMSATENAAMSNGLAAKDSHADGRKAQNSDAKDLKAHSTVIHNRKATTADSVSPASQNKETHPPAHTEPEGATEKLSPEESKAVPLSTATQISLSPADQLWSSSRDTPVKLRMEGSGPGSETPITVHQLFLETVEKAGDHQALVFKKDGQCVTLTWREYYEQSRAAAKSFLKLGLERYHGVGILGFNSPEWFISDVGCILAGGLAVGIYTTNSPEACQYVAANCEANVLVVENHKQLEKILQVKDHLPHLKAIIQYKGELQQKASFLYTWAEFMKLGQDISEDQLNGVIGTLRANECCSLIYTSGTTGNPKGVMLSHDNLTWTARTADGLLGSSVAQEVLVSYLPLSHIAAQMVDIWTCMSLAGTIYFAEPDALKGSLVNTLKEARPTCFLGVPRVWEKMQEKMKATGAKASPLRRRVAEWAKSIGLQYSYSAMIGDNVVPWGFTLANTMVFKKVRAALGLDRCKLCFTGAAPITKETLEYFMSLNIPLMELYGMSESSGPHTVSIYEYRITSCGKVMPGCKTNLKNPDIDGNGEICFWGRNVFMGYLNMPDKTSEALDEDGWLRSGDLGRHDEKNFLYITGRIKELIITAGGENIPPVPIEDAVKAEVPIISNAMLIGDKLKFLSMLLTIKCVADDNGEPTDELSPEVLDFCKQNGVTATKVSEILANKVPAIYKAIQEGMERVNARSTSNAQKIQKWVILERDFSITGGELGPTMKLRRPIVVKMYQEKINELYTATEKQ</sequence>
<dbReference type="GO" id="GO:0016020">
    <property type="term" value="C:membrane"/>
    <property type="evidence" value="ECO:0007669"/>
    <property type="project" value="TreeGrafter"/>
</dbReference>
<accession>A0A6P7J0W7</accession>
<reference evidence="8" key="1">
    <citation type="submission" date="2025-08" db="UniProtKB">
        <authorList>
            <consortium name="RefSeq"/>
        </authorList>
    </citation>
    <scope>IDENTIFICATION</scope>
</reference>
<feature type="compositionally biased region" description="Low complexity" evidence="5">
    <location>
        <begin position="1"/>
        <end position="12"/>
    </location>
</feature>
<feature type="compositionally biased region" description="Basic and acidic residues" evidence="5">
    <location>
        <begin position="33"/>
        <end position="52"/>
    </location>
</feature>
<dbReference type="PROSITE" id="PS00455">
    <property type="entry name" value="AMP_BINDING"/>
    <property type="match status" value="1"/>
</dbReference>
<dbReference type="RefSeq" id="XP_028270314.1">
    <property type="nucleotide sequence ID" value="XM_028414513.1"/>
</dbReference>
<dbReference type="GO" id="GO:0005783">
    <property type="term" value="C:endoplasmic reticulum"/>
    <property type="evidence" value="ECO:0007669"/>
    <property type="project" value="TreeGrafter"/>
</dbReference>
<dbReference type="GeneID" id="114441539"/>
<dbReference type="Gene3D" id="3.40.50.12780">
    <property type="entry name" value="N-terminal domain of ligase-like"/>
    <property type="match status" value="2"/>
</dbReference>
<protein>
    <recommendedName>
        <fullName evidence="4">long-chain-fatty-acid--CoA ligase</fullName>
        <ecNumber evidence="4">6.2.1.3</ecNumber>
    </recommendedName>
</protein>
<dbReference type="InterPro" id="IPR020845">
    <property type="entry name" value="AMP-binding_CS"/>
</dbReference>
<evidence type="ECO:0000256" key="3">
    <source>
        <dbReference type="ARBA" id="ARBA00023098"/>
    </source>
</evidence>
<name>A0A6P7J0W7_9TELE</name>
<evidence type="ECO:0000313" key="7">
    <source>
        <dbReference type="Proteomes" id="UP000515145"/>
    </source>
</evidence>
<evidence type="ECO:0000256" key="4">
    <source>
        <dbReference type="ARBA" id="ARBA00026121"/>
    </source>
</evidence>
<organism evidence="7 8">
    <name type="scientific">Parambassis ranga</name>
    <name type="common">Indian glassy fish</name>
    <dbReference type="NCBI Taxonomy" id="210632"/>
    <lineage>
        <taxon>Eukaryota</taxon>
        <taxon>Metazoa</taxon>
        <taxon>Chordata</taxon>
        <taxon>Craniata</taxon>
        <taxon>Vertebrata</taxon>
        <taxon>Euteleostomi</taxon>
        <taxon>Actinopterygii</taxon>
        <taxon>Neopterygii</taxon>
        <taxon>Teleostei</taxon>
        <taxon>Neoteleostei</taxon>
        <taxon>Acanthomorphata</taxon>
        <taxon>Ovalentaria</taxon>
        <taxon>Ambassidae</taxon>
        <taxon>Parambassis</taxon>
    </lineage>
</organism>